<proteinExistence type="predicted"/>
<dbReference type="AlphaFoldDB" id="A0A0K2UBK5"/>
<name>A0A0K2UBK5_LEPSM</name>
<evidence type="ECO:0000313" key="1">
    <source>
        <dbReference type="EMBL" id="CDW35618.1"/>
    </source>
</evidence>
<reference evidence="1" key="1">
    <citation type="submission" date="2014-05" db="EMBL/GenBank/DDBJ databases">
        <authorList>
            <person name="Chronopoulou M."/>
        </authorList>
    </citation>
    <scope>NUCLEOTIDE SEQUENCE</scope>
    <source>
        <tissue evidence="1">Whole organism</tissue>
    </source>
</reference>
<protein>
    <submittedName>
        <fullName evidence="1">Uncharacterized protein</fullName>
    </submittedName>
</protein>
<accession>A0A0K2UBK5</accession>
<dbReference type="EMBL" id="HACA01018257">
    <property type="protein sequence ID" value="CDW35618.1"/>
    <property type="molecule type" value="Transcribed_RNA"/>
</dbReference>
<sequence length="128" mass="15052">MVHSFAPIFDDALDHCDRNLKNNSLNICFQCFNRRWFIHIDFCFYVASKKKVQIHSITNTKYHTILVANSPGHNMKLIAHQNDVPIIALLRALCGKWHCLVRTKYRGDHVIQFETPKSMLPWRDNVCR</sequence>
<organism evidence="1">
    <name type="scientific">Lepeophtheirus salmonis</name>
    <name type="common">Salmon louse</name>
    <name type="synonym">Caligus salmonis</name>
    <dbReference type="NCBI Taxonomy" id="72036"/>
    <lineage>
        <taxon>Eukaryota</taxon>
        <taxon>Metazoa</taxon>
        <taxon>Ecdysozoa</taxon>
        <taxon>Arthropoda</taxon>
        <taxon>Crustacea</taxon>
        <taxon>Multicrustacea</taxon>
        <taxon>Hexanauplia</taxon>
        <taxon>Copepoda</taxon>
        <taxon>Siphonostomatoida</taxon>
        <taxon>Caligidae</taxon>
        <taxon>Lepeophtheirus</taxon>
    </lineage>
</organism>